<organism evidence="1 2">
    <name type="scientific">Cohnella faecalis</name>
    <dbReference type="NCBI Taxonomy" id="2315694"/>
    <lineage>
        <taxon>Bacteria</taxon>
        <taxon>Bacillati</taxon>
        <taxon>Bacillota</taxon>
        <taxon>Bacilli</taxon>
        <taxon>Bacillales</taxon>
        <taxon>Paenibacillaceae</taxon>
        <taxon>Cohnella</taxon>
    </lineage>
</organism>
<evidence type="ECO:0000313" key="2">
    <source>
        <dbReference type="Proteomes" id="UP000266340"/>
    </source>
</evidence>
<dbReference type="EMBL" id="QXJM01000035">
    <property type="protein sequence ID" value="RIE03607.1"/>
    <property type="molecule type" value="Genomic_DNA"/>
</dbReference>
<dbReference type="AlphaFoldDB" id="A0A398CUR4"/>
<evidence type="ECO:0000313" key="1">
    <source>
        <dbReference type="EMBL" id="RIE03607.1"/>
    </source>
</evidence>
<reference evidence="1 2" key="1">
    <citation type="submission" date="2018-09" db="EMBL/GenBank/DDBJ databases">
        <title>Cohnella cavernae sp. nov., isolated from a karst cave.</title>
        <authorList>
            <person name="Zhu H."/>
        </authorList>
    </citation>
    <scope>NUCLEOTIDE SEQUENCE [LARGE SCALE GENOMIC DNA]</scope>
    <source>
        <strain evidence="1 2">K2E09-144</strain>
    </source>
</reference>
<proteinExistence type="predicted"/>
<keyword evidence="2" id="KW-1185">Reference proteome</keyword>
<accession>A0A398CUR4</accession>
<sequence length="59" mass="5999">MSPYKAGFALWLKLRAKDIFGPAGDGASPVCLSNSISFTVPSINGTGASRATRADAPSA</sequence>
<gene>
    <name evidence="1" type="ORF">D3H35_10735</name>
</gene>
<comment type="caution">
    <text evidence="1">The sequence shown here is derived from an EMBL/GenBank/DDBJ whole genome shotgun (WGS) entry which is preliminary data.</text>
</comment>
<dbReference type="Proteomes" id="UP000266340">
    <property type="component" value="Unassembled WGS sequence"/>
</dbReference>
<protein>
    <submittedName>
        <fullName evidence="1">Uncharacterized protein</fullName>
    </submittedName>
</protein>
<name>A0A398CUR4_9BACL</name>